<evidence type="ECO:0000313" key="2">
    <source>
        <dbReference type="Proteomes" id="UP000214596"/>
    </source>
</evidence>
<sequence>GALSTETRLVLLDTYLGEQQLRLREQDLMVESFTLMASEGDKNTIPILHGIKQQVVAIDTKASGLNFFSERKWYQSADNIWRDGFSWGN</sequence>
<dbReference type="AlphaFoldDB" id="A0A227IZQ0"/>
<gene>
    <name evidence="1" type="ORF">CA163_34545</name>
</gene>
<name>A0A227IZQ0_VIBPH</name>
<feature type="non-terminal residue" evidence="1">
    <location>
        <position position="89"/>
    </location>
</feature>
<comment type="caution">
    <text evidence="1">The sequence shown here is derived from an EMBL/GenBank/DDBJ whole genome shotgun (WGS) entry which is preliminary data.</text>
</comment>
<dbReference type="Proteomes" id="UP000214596">
    <property type="component" value="Unassembled WGS sequence"/>
</dbReference>
<reference evidence="1 2" key="1">
    <citation type="journal article" date="2017" name="Appl. Environ. Microbiol.">
        <title>Parallel evolution of two clades of a major Atlantic endemic Vibrio parahaemolyticus pathogen lineage by independent acquisition of related pathogenicity islands.</title>
        <authorList>
            <person name="Xu F."/>
            <person name="Gonzalez-Escalona N."/>
            <person name="Drees K.P."/>
            <person name="Sebra R.P."/>
            <person name="Cooper V.S."/>
            <person name="Jones S.H."/>
            <person name="Whistler C.A."/>
        </authorList>
    </citation>
    <scope>NUCLEOTIDE SEQUENCE [LARGE SCALE GENOMIC DNA]</scope>
    <source>
        <strain evidence="1 2">MAVP-3</strain>
    </source>
</reference>
<proteinExistence type="predicted"/>
<evidence type="ECO:0000313" key="1">
    <source>
        <dbReference type="EMBL" id="OXE28319.1"/>
    </source>
</evidence>
<organism evidence="1 2">
    <name type="scientific">Vibrio parahaemolyticus</name>
    <dbReference type="NCBI Taxonomy" id="670"/>
    <lineage>
        <taxon>Bacteria</taxon>
        <taxon>Pseudomonadati</taxon>
        <taxon>Pseudomonadota</taxon>
        <taxon>Gammaproteobacteria</taxon>
        <taxon>Vibrionales</taxon>
        <taxon>Vibrionaceae</taxon>
        <taxon>Vibrio</taxon>
    </lineage>
</organism>
<dbReference type="EMBL" id="NIXT01004482">
    <property type="protein sequence ID" value="OXE28319.1"/>
    <property type="molecule type" value="Genomic_DNA"/>
</dbReference>
<feature type="non-terminal residue" evidence="1">
    <location>
        <position position="1"/>
    </location>
</feature>
<accession>A0A227IZQ0</accession>
<protein>
    <submittedName>
        <fullName evidence="1">Uncharacterized protein</fullName>
    </submittedName>
</protein>